<organism evidence="2 3">
    <name type="scientific">Vulcaniibacterium tengchongense</name>
    <dbReference type="NCBI Taxonomy" id="1273429"/>
    <lineage>
        <taxon>Bacteria</taxon>
        <taxon>Pseudomonadati</taxon>
        <taxon>Pseudomonadota</taxon>
        <taxon>Gammaproteobacteria</taxon>
        <taxon>Lysobacterales</taxon>
        <taxon>Lysobacteraceae</taxon>
        <taxon>Vulcaniibacterium</taxon>
    </lineage>
</organism>
<dbReference type="AlphaFoldDB" id="A0A3N4VX41"/>
<keyword evidence="3" id="KW-1185">Reference proteome</keyword>
<protein>
    <recommendedName>
        <fullName evidence="4">Secreted protein</fullName>
    </recommendedName>
</protein>
<evidence type="ECO:0000313" key="2">
    <source>
        <dbReference type="EMBL" id="RPE81677.1"/>
    </source>
</evidence>
<evidence type="ECO:0008006" key="4">
    <source>
        <dbReference type="Google" id="ProtNLM"/>
    </source>
</evidence>
<dbReference type="Proteomes" id="UP000269708">
    <property type="component" value="Unassembled WGS sequence"/>
</dbReference>
<accession>A0A3N4VX41</accession>
<proteinExistence type="predicted"/>
<dbReference type="NCBIfam" id="NF040603">
    <property type="entry name" value="choice_anch_P"/>
    <property type="match status" value="1"/>
</dbReference>
<feature type="chain" id="PRO_5018041220" description="Secreted protein" evidence="1">
    <location>
        <begin position="29"/>
        <end position="277"/>
    </location>
</feature>
<evidence type="ECO:0000256" key="1">
    <source>
        <dbReference type="SAM" id="SignalP"/>
    </source>
</evidence>
<reference evidence="2 3" key="1">
    <citation type="submission" date="2018-11" db="EMBL/GenBank/DDBJ databases">
        <title>Genomic Encyclopedia of Type Strains, Phase IV (KMG-IV): sequencing the most valuable type-strain genomes for metagenomic binning, comparative biology and taxonomic classification.</title>
        <authorList>
            <person name="Goeker M."/>
        </authorList>
    </citation>
    <scope>NUCLEOTIDE SEQUENCE [LARGE SCALE GENOMIC DNA]</scope>
    <source>
        <strain evidence="2 3">DSM 25623</strain>
    </source>
</reference>
<keyword evidence="1" id="KW-0732">Signal</keyword>
<comment type="caution">
    <text evidence="2">The sequence shown here is derived from an EMBL/GenBank/DDBJ whole genome shotgun (WGS) entry which is preliminary data.</text>
</comment>
<evidence type="ECO:0000313" key="3">
    <source>
        <dbReference type="Proteomes" id="UP000269708"/>
    </source>
</evidence>
<dbReference type="RefSeq" id="WP_123769206.1">
    <property type="nucleotide sequence ID" value="NZ_RKQN01000001.1"/>
</dbReference>
<name>A0A3N4VX41_9GAMM</name>
<feature type="signal peptide" evidence="1">
    <location>
        <begin position="1"/>
        <end position="28"/>
    </location>
</feature>
<gene>
    <name evidence="2" type="ORF">EDC50_0870</name>
</gene>
<sequence length="277" mass="28820">MESHPASRAASRAAALLLVTCWAPAAWAQNADIVSGSIATCNVKGNVAVTLPLLGTFDYPLPCVNRTERTAAGIDDRSVTGDVDLSVTPMLDVAHLKAPHGRAGYTEAPRSSSREGLTEVEEFDAVQGLLAANGVRGALRCSCSSETRRVECRASTRIAALLINGQPVSLPENVPLNHTLPIVGGSVRVKLPLLGHVVDVPVQGSAVLNEVVVTGSGTTQGTVEHNPVRLTLAGGVNVAGVGLVGVKIDVIDHSTWETTYSAAYPVAVEPSAPEDWL</sequence>
<dbReference type="EMBL" id="RKQN01000001">
    <property type="protein sequence ID" value="RPE81677.1"/>
    <property type="molecule type" value="Genomic_DNA"/>
</dbReference>